<gene>
    <name evidence="1" type="ORF">V6N12_054679</name>
</gene>
<evidence type="ECO:0000313" key="2">
    <source>
        <dbReference type="Proteomes" id="UP001472677"/>
    </source>
</evidence>
<accession>A0ABR2D149</accession>
<keyword evidence="2" id="KW-1185">Reference proteome</keyword>
<dbReference type="Proteomes" id="UP001472677">
    <property type="component" value="Unassembled WGS sequence"/>
</dbReference>
<comment type="caution">
    <text evidence="1">The sequence shown here is derived from an EMBL/GenBank/DDBJ whole genome shotgun (WGS) entry which is preliminary data.</text>
</comment>
<organism evidence="1 2">
    <name type="scientific">Hibiscus sabdariffa</name>
    <name type="common">roselle</name>
    <dbReference type="NCBI Taxonomy" id="183260"/>
    <lineage>
        <taxon>Eukaryota</taxon>
        <taxon>Viridiplantae</taxon>
        <taxon>Streptophyta</taxon>
        <taxon>Embryophyta</taxon>
        <taxon>Tracheophyta</taxon>
        <taxon>Spermatophyta</taxon>
        <taxon>Magnoliopsida</taxon>
        <taxon>eudicotyledons</taxon>
        <taxon>Gunneridae</taxon>
        <taxon>Pentapetalae</taxon>
        <taxon>rosids</taxon>
        <taxon>malvids</taxon>
        <taxon>Malvales</taxon>
        <taxon>Malvaceae</taxon>
        <taxon>Malvoideae</taxon>
        <taxon>Hibiscus</taxon>
    </lineage>
</organism>
<evidence type="ECO:0000313" key="1">
    <source>
        <dbReference type="EMBL" id="KAK8527467.1"/>
    </source>
</evidence>
<protein>
    <submittedName>
        <fullName evidence="1">Uncharacterized protein</fullName>
    </submittedName>
</protein>
<dbReference type="EMBL" id="JBBPBM010000038">
    <property type="protein sequence ID" value="KAK8527467.1"/>
    <property type="molecule type" value="Genomic_DNA"/>
</dbReference>
<proteinExistence type="predicted"/>
<reference evidence="1 2" key="1">
    <citation type="journal article" date="2024" name="G3 (Bethesda)">
        <title>Genome assembly of Hibiscus sabdariffa L. provides insights into metabolisms of medicinal natural products.</title>
        <authorList>
            <person name="Kim T."/>
        </authorList>
    </citation>
    <scope>NUCLEOTIDE SEQUENCE [LARGE SCALE GENOMIC DNA]</scope>
    <source>
        <strain evidence="1">TK-2024</strain>
        <tissue evidence="1">Old leaves</tissue>
    </source>
</reference>
<sequence>MAAGTLEFPGLHTTVAALGRSLVGFLQALPLVLSVLRLAAAAGAFVDPDSGPYVSPVPAFNGGHTTKT</sequence>
<name>A0ABR2D149_9ROSI</name>